<dbReference type="OrthoDB" id="9814383at2"/>
<evidence type="ECO:0000256" key="1">
    <source>
        <dbReference type="SAM" id="MobiDB-lite"/>
    </source>
</evidence>
<dbReference type="Proteomes" id="UP000216943">
    <property type="component" value="Unassembled WGS sequence"/>
</dbReference>
<dbReference type="EMBL" id="NQNY01000016">
    <property type="protein sequence ID" value="PAK20994.1"/>
    <property type="molecule type" value="Genomic_DNA"/>
</dbReference>
<reference evidence="3" key="1">
    <citation type="submission" date="2017-08" db="EMBL/GenBank/DDBJ databases">
        <authorList>
            <person name="Alvarez-Ponce D."/>
            <person name="Weitzman C.L."/>
            <person name="Tillett R.L."/>
            <person name="Sandmeier F.C."/>
            <person name="Tracy C.R."/>
        </authorList>
    </citation>
    <scope>NUCLEOTIDE SEQUENCE [LARGE SCALE GENOMIC DNA]</scope>
    <source>
        <strain evidence="3">723</strain>
    </source>
</reference>
<dbReference type="RefSeq" id="WP_095335111.1">
    <property type="nucleotide sequence ID" value="NZ_NQNY01000016.1"/>
</dbReference>
<sequence length="364" mass="42720">MIKLLNQISKKKLIYFLLFTLSPATITSLISCSNYNVENTPILEQEPAPVDIPKQNEFQVLEKGSAVYSKKTNIDNKPYVQLNLYGYKNFTFSNWYPIYSGTGVFSHGTSIIRNSIVKDNKEDPPYSPEKELGAIETGDKPTKRQIEIRDKLIYFARKYNWRYENSPIYNSLTSKQKNHLYYVDALQQEKEPNYQKFISVIKNNNDLKLALRLGEGDQEKYENYFKLLIDEKQLNDITEIDKYIKENFSPWKGDFNYETIKSKLDFNKFDYMFIKDVSEFFRSNISAEFSLEYGIEINNYKIDEESKTIYINFIHGPMNVRGSRVGANSQIQTGIPNRFHSFLIPIKKNRISNFNIYDWSIKGF</sequence>
<gene>
    <name evidence="2" type="ORF">CJJ23_04270</name>
</gene>
<accession>A0A269THS7</accession>
<comment type="caution">
    <text evidence="2">The sequence shown here is derived from an EMBL/GenBank/DDBJ whole genome shotgun (WGS) entry which is preliminary data.</text>
</comment>
<evidence type="ECO:0008006" key="4">
    <source>
        <dbReference type="Google" id="ProtNLM"/>
    </source>
</evidence>
<dbReference type="PROSITE" id="PS51257">
    <property type="entry name" value="PROKAR_LIPOPROTEIN"/>
    <property type="match status" value="1"/>
</dbReference>
<proteinExistence type="predicted"/>
<evidence type="ECO:0000313" key="2">
    <source>
        <dbReference type="EMBL" id="PAK20994.1"/>
    </source>
</evidence>
<evidence type="ECO:0000313" key="3">
    <source>
        <dbReference type="Proteomes" id="UP000216943"/>
    </source>
</evidence>
<organism evidence="2 3">
    <name type="scientific">Mycoplasmopsis agassizii</name>
    <dbReference type="NCBI Taxonomy" id="33922"/>
    <lineage>
        <taxon>Bacteria</taxon>
        <taxon>Bacillati</taxon>
        <taxon>Mycoplasmatota</taxon>
        <taxon>Mycoplasmoidales</taxon>
        <taxon>Metamycoplasmataceae</taxon>
        <taxon>Mycoplasmopsis</taxon>
    </lineage>
</organism>
<name>A0A269THS7_9BACT</name>
<dbReference type="AlphaFoldDB" id="A0A269THS7"/>
<feature type="region of interest" description="Disordered" evidence="1">
    <location>
        <begin position="119"/>
        <end position="140"/>
    </location>
</feature>
<protein>
    <recommendedName>
        <fullName evidence="4">Lipoprotein</fullName>
    </recommendedName>
</protein>